<comment type="pathway">
    <text evidence="10">Porphyrin-containing compound metabolism; heme A biosynthesis; heme A from heme O: step 1/1.</text>
</comment>
<dbReference type="GO" id="GO:0006784">
    <property type="term" value="P:heme A biosynthetic process"/>
    <property type="evidence" value="ECO:0007669"/>
    <property type="project" value="InterPro"/>
</dbReference>
<keyword evidence="6" id="KW-0560">Oxidoreductase</keyword>
<evidence type="ECO:0000256" key="6">
    <source>
        <dbReference type="ARBA" id="ARBA00023002"/>
    </source>
</evidence>
<evidence type="ECO:0000256" key="9">
    <source>
        <dbReference type="ARBA" id="ARBA00023136"/>
    </source>
</evidence>
<protein>
    <submittedName>
        <fullName evidence="13">Heme A synthase, cytochrome oxidase biogenesis protein Cox15-CtaA</fullName>
    </submittedName>
</protein>
<comment type="subcellular location">
    <subcellularLocation>
        <location evidence="2">Membrane</location>
        <topology evidence="2">Multi-pass membrane protein</topology>
    </subcellularLocation>
</comment>
<keyword evidence="9 12" id="KW-0472">Membrane</keyword>
<gene>
    <name evidence="13" type="ORF">MNBD_GAMMA06-1864</name>
</gene>
<comment type="cofactor">
    <cofactor evidence="1">
        <name>heme b</name>
        <dbReference type="ChEBI" id="CHEBI:60344"/>
    </cofactor>
</comment>
<evidence type="ECO:0000256" key="1">
    <source>
        <dbReference type="ARBA" id="ARBA00001970"/>
    </source>
</evidence>
<evidence type="ECO:0000256" key="12">
    <source>
        <dbReference type="SAM" id="Phobius"/>
    </source>
</evidence>
<keyword evidence="5 12" id="KW-1133">Transmembrane helix</keyword>
<dbReference type="GO" id="GO:0005743">
    <property type="term" value="C:mitochondrial inner membrane"/>
    <property type="evidence" value="ECO:0007669"/>
    <property type="project" value="TreeGrafter"/>
</dbReference>
<evidence type="ECO:0000256" key="7">
    <source>
        <dbReference type="ARBA" id="ARBA00023004"/>
    </source>
</evidence>
<name>A0A3B0WL48_9ZZZZ</name>
<dbReference type="AlphaFoldDB" id="A0A3B0WL48"/>
<dbReference type="HAMAP" id="MF_01665">
    <property type="entry name" value="HemeA_synth_type2"/>
    <property type="match status" value="1"/>
</dbReference>
<feature type="transmembrane region" description="Helical" evidence="12">
    <location>
        <begin position="97"/>
        <end position="115"/>
    </location>
</feature>
<dbReference type="PANTHER" id="PTHR23289">
    <property type="entry name" value="CYTOCHROME C OXIDASE ASSEMBLY PROTEIN COX15"/>
    <property type="match status" value="1"/>
</dbReference>
<keyword evidence="8" id="KW-0350">Heme biosynthesis</keyword>
<evidence type="ECO:0000256" key="8">
    <source>
        <dbReference type="ARBA" id="ARBA00023133"/>
    </source>
</evidence>
<keyword evidence="7" id="KW-0408">Iron</keyword>
<dbReference type="InterPro" id="IPR003780">
    <property type="entry name" value="COX15/CtaA_fam"/>
</dbReference>
<sequence>MAKSNSSDQKIIALWLLTCCATIFGMIILGGVTRLTGSGLSMVEWAPIMGILPPLNQSEWQEAFSLYQQFPEYQLKNFHMSLDDFKSIFWFEYGHRLLGRSIGMIFLLPFLFFLFKGKIEKKLTPKLIIMFVLGGLQGLMGWYMVKSGLVNDPHVSQYRLTAHLSLAIIIYAYMLWVALDLLYPTINATIKTNNKKLARRALIISGIIFVTILSGGFVAGTHAGFAFNTFPLMDGRLIPVGLFDHSPLWRNFFENIVTVQFDHRVMATILFLIIPAFWWSAKNTEQESHIRTGLNLLLAALALQITLGISTLLLVVPVIIAAAHQAGAVILLSTAIFVSHQLRGRSTSS</sequence>
<dbReference type="GO" id="GO:0120547">
    <property type="term" value="F:heme A synthase activity"/>
    <property type="evidence" value="ECO:0007669"/>
    <property type="project" value="UniProtKB-EC"/>
</dbReference>
<evidence type="ECO:0000256" key="2">
    <source>
        <dbReference type="ARBA" id="ARBA00004141"/>
    </source>
</evidence>
<feature type="transmembrane region" description="Helical" evidence="12">
    <location>
        <begin position="160"/>
        <end position="182"/>
    </location>
</feature>
<feature type="transmembrane region" description="Helical" evidence="12">
    <location>
        <begin position="263"/>
        <end position="281"/>
    </location>
</feature>
<evidence type="ECO:0000256" key="4">
    <source>
        <dbReference type="ARBA" id="ARBA00022723"/>
    </source>
</evidence>
<evidence type="ECO:0000256" key="10">
    <source>
        <dbReference type="ARBA" id="ARBA00044501"/>
    </source>
</evidence>
<dbReference type="InterPro" id="IPR023754">
    <property type="entry name" value="HemeA_Synthase_type2"/>
</dbReference>
<reference evidence="13" key="1">
    <citation type="submission" date="2018-06" db="EMBL/GenBank/DDBJ databases">
        <authorList>
            <person name="Zhirakovskaya E."/>
        </authorList>
    </citation>
    <scope>NUCLEOTIDE SEQUENCE</scope>
</reference>
<keyword evidence="4" id="KW-0479">Metal-binding</keyword>
<evidence type="ECO:0000256" key="11">
    <source>
        <dbReference type="ARBA" id="ARBA00048044"/>
    </source>
</evidence>
<feature type="transmembrane region" description="Helical" evidence="12">
    <location>
        <begin position="127"/>
        <end position="145"/>
    </location>
</feature>
<dbReference type="EMBL" id="UOFD01000007">
    <property type="protein sequence ID" value="VAW50169.1"/>
    <property type="molecule type" value="Genomic_DNA"/>
</dbReference>
<feature type="transmembrane region" description="Helical" evidence="12">
    <location>
        <begin position="12"/>
        <end position="32"/>
    </location>
</feature>
<dbReference type="GO" id="GO:0016653">
    <property type="term" value="F:oxidoreductase activity, acting on NAD(P)H, heme protein as acceptor"/>
    <property type="evidence" value="ECO:0007669"/>
    <property type="project" value="TreeGrafter"/>
</dbReference>
<keyword evidence="3 12" id="KW-0812">Transmembrane</keyword>
<evidence type="ECO:0000256" key="3">
    <source>
        <dbReference type="ARBA" id="ARBA00022692"/>
    </source>
</evidence>
<evidence type="ECO:0000313" key="13">
    <source>
        <dbReference type="EMBL" id="VAW50169.1"/>
    </source>
</evidence>
<feature type="transmembrane region" description="Helical" evidence="12">
    <location>
        <begin position="202"/>
        <end position="227"/>
    </location>
</feature>
<feature type="transmembrane region" description="Helical" evidence="12">
    <location>
        <begin position="319"/>
        <end position="338"/>
    </location>
</feature>
<evidence type="ECO:0000256" key="5">
    <source>
        <dbReference type="ARBA" id="ARBA00022989"/>
    </source>
</evidence>
<organism evidence="13">
    <name type="scientific">hydrothermal vent metagenome</name>
    <dbReference type="NCBI Taxonomy" id="652676"/>
    <lineage>
        <taxon>unclassified sequences</taxon>
        <taxon>metagenomes</taxon>
        <taxon>ecological metagenomes</taxon>
    </lineage>
</organism>
<proteinExistence type="inferred from homology"/>
<feature type="transmembrane region" description="Helical" evidence="12">
    <location>
        <begin position="293"/>
        <end position="313"/>
    </location>
</feature>
<dbReference type="Pfam" id="PF02628">
    <property type="entry name" value="COX15-CtaA"/>
    <property type="match status" value="1"/>
</dbReference>
<dbReference type="PANTHER" id="PTHR23289:SF2">
    <property type="entry name" value="CYTOCHROME C OXIDASE ASSEMBLY PROTEIN COX15 HOMOLOG"/>
    <property type="match status" value="1"/>
</dbReference>
<dbReference type="GO" id="GO:0046872">
    <property type="term" value="F:metal ion binding"/>
    <property type="evidence" value="ECO:0007669"/>
    <property type="project" value="UniProtKB-KW"/>
</dbReference>
<comment type="catalytic activity">
    <reaction evidence="11">
        <text>Fe(II)-heme o + 2 A + H2O = Fe(II)-heme a + 2 AH2</text>
        <dbReference type="Rhea" id="RHEA:63388"/>
        <dbReference type="ChEBI" id="CHEBI:13193"/>
        <dbReference type="ChEBI" id="CHEBI:15377"/>
        <dbReference type="ChEBI" id="CHEBI:17499"/>
        <dbReference type="ChEBI" id="CHEBI:60530"/>
        <dbReference type="ChEBI" id="CHEBI:61715"/>
        <dbReference type="EC" id="1.17.99.9"/>
    </reaction>
    <physiologicalReaction direction="left-to-right" evidence="11">
        <dbReference type="Rhea" id="RHEA:63389"/>
    </physiologicalReaction>
</comment>
<accession>A0A3B0WL48</accession>